<evidence type="ECO:0000313" key="3">
    <source>
        <dbReference type="EMBL" id="OGB89303.1"/>
    </source>
</evidence>
<keyword evidence="1" id="KW-0175">Coiled coil</keyword>
<name>A0A1F4PZU4_UNCSA</name>
<dbReference type="Proteomes" id="UP000178724">
    <property type="component" value="Unassembled WGS sequence"/>
</dbReference>
<feature type="domain" description="Holliday junction resolvase-related" evidence="2">
    <location>
        <begin position="46"/>
        <end position="167"/>
    </location>
</feature>
<gene>
    <name evidence="3" type="ORF">A2625_03960</name>
</gene>
<protein>
    <recommendedName>
        <fullName evidence="2">Holliday junction resolvase-related domain-containing protein</fullName>
    </recommendedName>
</protein>
<dbReference type="AlphaFoldDB" id="A0A1F4PZU4"/>
<dbReference type="InterPro" id="IPR019287">
    <property type="entry name" value="Hday_junct_resolvase-rel_dom"/>
</dbReference>
<feature type="coiled-coil region" evidence="1">
    <location>
        <begin position="40"/>
        <end position="74"/>
    </location>
</feature>
<dbReference type="Pfam" id="PF10107">
    <property type="entry name" value="Endonuc_Holl"/>
    <property type="match status" value="1"/>
</dbReference>
<dbReference type="EMBL" id="METM01000027">
    <property type="protein sequence ID" value="OGB89303.1"/>
    <property type="molecule type" value="Genomic_DNA"/>
</dbReference>
<evidence type="ECO:0000259" key="2">
    <source>
        <dbReference type="Pfam" id="PF10107"/>
    </source>
</evidence>
<organism evidence="3 4">
    <name type="scientific">candidate division WOR-1 bacterium RIFCSPHIGHO2_01_FULL_53_15</name>
    <dbReference type="NCBI Taxonomy" id="1802564"/>
    <lineage>
        <taxon>Bacteria</taxon>
        <taxon>Bacillati</taxon>
        <taxon>Saganbacteria</taxon>
    </lineage>
</organism>
<sequence length="178" mass="20869">MNKLLDLIDEFQAIYGVCPCCGEIFHLSDAKFRFPSREKKDDQFLKLKQYENKVVKAEQRKEAYEIRFDELMIMEQEKARRKGQLLAKRRLKEIDPLFSGKGIDPQDVKTIFDPVDFIVFDGMNSESERIKSIDFVAYEPHNGKQEKILKSIQSTIKKGDIEFNSLRVNREGEVEIEE</sequence>
<evidence type="ECO:0000256" key="1">
    <source>
        <dbReference type="SAM" id="Coils"/>
    </source>
</evidence>
<reference evidence="3 4" key="1">
    <citation type="journal article" date="2016" name="Nat. Commun.">
        <title>Thousands of microbial genomes shed light on interconnected biogeochemical processes in an aquifer system.</title>
        <authorList>
            <person name="Anantharaman K."/>
            <person name="Brown C.T."/>
            <person name="Hug L.A."/>
            <person name="Sharon I."/>
            <person name="Castelle C.J."/>
            <person name="Probst A.J."/>
            <person name="Thomas B.C."/>
            <person name="Singh A."/>
            <person name="Wilkins M.J."/>
            <person name="Karaoz U."/>
            <person name="Brodie E.L."/>
            <person name="Williams K.H."/>
            <person name="Hubbard S.S."/>
            <person name="Banfield J.F."/>
        </authorList>
    </citation>
    <scope>NUCLEOTIDE SEQUENCE [LARGE SCALE GENOMIC DNA]</scope>
</reference>
<evidence type="ECO:0000313" key="4">
    <source>
        <dbReference type="Proteomes" id="UP000178724"/>
    </source>
</evidence>
<accession>A0A1F4PZU4</accession>
<proteinExistence type="predicted"/>
<comment type="caution">
    <text evidence="3">The sequence shown here is derived from an EMBL/GenBank/DDBJ whole genome shotgun (WGS) entry which is preliminary data.</text>
</comment>